<dbReference type="SUPFAM" id="SSF51206">
    <property type="entry name" value="cAMP-binding domain-like"/>
    <property type="match status" value="2"/>
</dbReference>
<keyword evidence="2" id="KW-0472">Membrane</keyword>
<feature type="transmembrane region" description="Helical" evidence="2">
    <location>
        <begin position="82"/>
        <end position="103"/>
    </location>
</feature>
<dbReference type="GO" id="GO:0005221">
    <property type="term" value="F:intracellularly cyclic nucleotide-activated monoatomic cation channel activity"/>
    <property type="evidence" value="ECO:0007669"/>
    <property type="project" value="InterPro"/>
</dbReference>
<feature type="transmembrane region" description="Helical" evidence="2">
    <location>
        <begin position="306"/>
        <end position="323"/>
    </location>
</feature>
<feature type="domain" description="Cyclic nucleotide-binding" evidence="3">
    <location>
        <begin position="410"/>
        <end position="525"/>
    </location>
</feature>
<dbReference type="Proteomes" id="UP001458880">
    <property type="component" value="Unassembled WGS sequence"/>
</dbReference>
<dbReference type="EMBL" id="JASPKY010000543">
    <property type="protein sequence ID" value="KAK9693397.1"/>
    <property type="molecule type" value="Genomic_DNA"/>
</dbReference>
<accession>A0AAW1IUJ3</accession>
<dbReference type="Gene3D" id="1.10.287.70">
    <property type="match status" value="1"/>
</dbReference>
<feature type="transmembrane region" description="Helical" evidence="2">
    <location>
        <begin position="789"/>
        <end position="808"/>
    </location>
</feature>
<keyword evidence="1" id="KW-0813">Transport</keyword>
<organism evidence="4 5">
    <name type="scientific">Popillia japonica</name>
    <name type="common">Japanese beetle</name>
    <dbReference type="NCBI Taxonomy" id="7064"/>
    <lineage>
        <taxon>Eukaryota</taxon>
        <taxon>Metazoa</taxon>
        <taxon>Ecdysozoa</taxon>
        <taxon>Arthropoda</taxon>
        <taxon>Hexapoda</taxon>
        <taxon>Insecta</taxon>
        <taxon>Pterygota</taxon>
        <taxon>Neoptera</taxon>
        <taxon>Endopterygota</taxon>
        <taxon>Coleoptera</taxon>
        <taxon>Polyphaga</taxon>
        <taxon>Scarabaeiformia</taxon>
        <taxon>Scarabaeidae</taxon>
        <taxon>Rutelinae</taxon>
        <taxon>Popillia</taxon>
    </lineage>
</organism>
<name>A0AAW1IUJ3_POPJA</name>
<keyword evidence="5" id="KW-1185">Reference proteome</keyword>
<dbReference type="CDD" id="cd00038">
    <property type="entry name" value="CAP_ED"/>
    <property type="match status" value="2"/>
</dbReference>
<dbReference type="Pfam" id="PF00027">
    <property type="entry name" value="cNMP_binding"/>
    <property type="match status" value="2"/>
</dbReference>
<feature type="transmembrane region" description="Helical" evidence="2">
    <location>
        <begin position="607"/>
        <end position="627"/>
    </location>
</feature>
<dbReference type="AlphaFoldDB" id="A0AAW1IUJ3"/>
<keyword evidence="2" id="KW-0812">Transmembrane</keyword>
<dbReference type="InterPro" id="IPR018490">
    <property type="entry name" value="cNMP-bd_dom_sf"/>
</dbReference>
<dbReference type="PROSITE" id="PS50042">
    <property type="entry name" value="CNMP_BINDING_3"/>
    <property type="match status" value="2"/>
</dbReference>
<dbReference type="PANTHER" id="PTHR45638:SF11">
    <property type="entry name" value="CYCLIC NUCLEOTIDE-GATED CATION CHANNEL SUBUNIT A"/>
    <property type="match status" value="1"/>
</dbReference>
<comment type="caution">
    <text evidence="4">The sequence shown here is derived from an EMBL/GenBank/DDBJ whole genome shotgun (WGS) entry which is preliminary data.</text>
</comment>
<keyword evidence="1" id="KW-1071">Ligand-gated ion channel</keyword>
<keyword evidence="2" id="KW-1133">Transmembrane helix</keyword>
<feature type="domain" description="Cyclic nucleotide-binding" evidence="3">
    <location>
        <begin position="893"/>
        <end position="1012"/>
    </location>
</feature>
<feature type="transmembrane region" description="Helical" evidence="2">
    <location>
        <begin position="709"/>
        <end position="732"/>
    </location>
</feature>
<dbReference type="Gene3D" id="1.10.287.630">
    <property type="entry name" value="Helix hairpin bin"/>
    <property type="match status" value="2"/>
</dbReference>
<dbReference type="InterPro" id="IPR014710">
    <property type="entry name" value="RmlC-like_jellyroll"/>
</dbReference>
<proteinExistence type="predicted"/>
<dbReference type="PANTHER" id="PTHR45638">
    <property type="entry name" value="CYCLIC NUCLEOTIDE-GATED CATION CHANNEL SUBUNIT A"/>
    <property type="match status" value="1"/>
</dbReference>
<dbReference type="SMART" id="SM00100">
    <property type="entry name" value="cNMP"/>
    <property type="match status" value="2"/>
</dbReference>
<evidence type="ECO:0000256" key="2">
    <source>
        <dbReference type="SAM" id="Phobius"/>
    </source>
</evidence>
<feature type="transmembrane region" description="Helical" evidence="2">
    <location>
        <begin position="220"/>
        <end position="241"/>
    </location>
</feature>
<dbReference type="Gene3D" id="2.60.120.10">
    <property type="entry name" value="Jelly Rolls"/>
    <property type="match status" value="2"/>
</dbReference>
<feature type="transmembrane region" description="Helical" evidence="2">
    <location>
        <begin position="274"/>
        <end position="300"/>
    </location>
</feature>
<keyword evidence="1" id="KW-0406">Ion transport</keyword>
<dbReference type="GO" id="GO:0044877">
    <property type="term" value="F:protein-containing complex binding"/>
    <property type="evidence" value="ECO:0007669"/>
    <property type="project" value="TreeGrafter"/>
</dbReference>
<evidence type="ECO:0000259" key="3">
    <source>
        <dbReference type="PROSITE" id="PS50042"/>
    </source>
</evidence>
<keyword evidence="1" id="KW-0407">Ion channel</keyword>
<feature type="transmembrane region" description="Helical" evidence="2">
    <location>
        <begin position="582"/>
        <end position="600"/>
    </location>
</feature>
<evidence type="ECO:0000256" key="1">
    <source>
        <dbReference type="ARBA" id="ARBA00023286"/>
    </source>
</evidence>
<dbReference type="SUPFAM" id="SSF81324">
    <property type="entry name" value="Voltage-gated potassium channels"/>
    <property type="match status" value="1"/>
</dbReference>
<reference evidence="4 5" key="1">
    <citation type="journal article" date="2024" name="BMC Genomics">
        <title>De novo assembly and annotation of Popillia japonica's genome with initial clues to its potential as an invasive pest.</title>
        <authorList>
            <person name="Cucini C."/>
            <person name="Boschi S."/>
            <person name="Funari R."/>
            <person name="Cardaioli E."/>
            <person name="Iannotti N."/>
            <person name="Marturano G."/>
            <person name="Paoli F."/>
            <person name="Bruttini M."/>
            <person name="Carapelli A."/>
            <person name="Frati F."/>
            <person name="Nardi F."/>
        </authorList>
    </citation>
    <scope>NUCLEOTIDE SEQUENCE [LARGE SCALE GENOMIC DNA]</scope>
    <source>
        <strain evidence="4">DMR45628</strain>
    </source>
</reference>
<protein>
    <submittedName>
        <fullName evidence="4">Cyclic nucleotide-binding domain</fullName>
    </submittedName>
</protein>
<dbReference type="InterPro" id="IPR050866">
    <property type="entry name" value="CNG_cation_channel"/>
</dbReference>
<evidence type="ECO:0000313" key="4">
    <source>
        <dbReference type="EMBL" id="KAK9693397.1"/>
    </source>
</evidence>
<sequence>MSANYIVLTRKKGRLPALVSGQKSKGKSDYFGYDINDKIKDDDQKIIFKKAFDKLGIWSNIRYFLLTKTIDPTGKFFSIWEIFRGIVSILYVLYVTLLMKFLLRRRNHSNTIIVRCFDSILTLDMYVRLHVQYYDERGIQITHPLYTAYHYLTTSFFIDVLCVLPFDDLQLHRLFGTYRKQHILMLMYILIKPLTLHRVFNGLDYVQEVAREGRARLYQNFKYFGLVVTVTLILASILEIVTCGTPSSSPEVFYNCTNETWIKQAISKAKINDLFYTPSIIAIYTIISIISTCTVGLYTFETSKDFVVIFMLIPGLYALRWFLLGKITSSMISGNNTLVHYQHNMKVFVGFMKKHSSNTNLLQETVSHYEFVWKRTKGYNTTKSLSSFHKVLRGDLTFYLYSSALKMSYLFSNSDSSTIRFVSSYFEELLYKKDANIIRCNDVSNYIYVVYKGYVNVTVANDKLCTLSIGGMFGCFSPIKNTRQTINVTAKVNVHLLRIDNVKFNEHVSTDAKIKQKLSRERMLRTEYILPVNHKSGSKIDLISEASVNTRHIDLHSLKSLMILPTNPYYVVYSYVTSVHLATWSTLYVLTIVATMSDFFRSREYRIYVYCLDVFFFIRIIIGLHVTCMDQDSGLFVTNYSKIWRTYMRSLSGFWLDLVSLIPFELIASHFVPDRSLLKYFLLNRILRIFFMLKYYVECRNTLTVSWHLRWTVMMYALIVLLHLNVSVWWLIACPRKQCSYYERVSHEPLIKITENSTMKSFRLAYLYVTNVFTSTGLKFITPTSNQELVATIVMICVAQYILIYLTAEFASMLVQSKSVMTKFEREAKHVLKYLESADLSLSLKNKVWDYYIVSWTRARGPWIPKLISEAPDYIKQDIMRDLFGRLINDHFLFKRTHIDFQRQLVALFDVCVFLPGMHVVQKGDVDNCMYFIDEGEIVVYDTVDKKEVERSILGVGESFGEAQGLFGVPHDKSYKARFTTKMVILNKERWWYLLDWFPASKEHIEEQAARKRF</sequence>
<dbReference type="InterPro" id="IPR000595">
    <property type="entry name" value="cNMP-bd_dom"/>
</dbReference>
<gene>
    <name evidence="4" type="ORF">QE152_g34226</name>
</gene>
<evidence type="ECO:0000313" key="5">
    <source>
        <dbReference type="Proteomes" id="UP001458880"/>
    </source>
</evidence>